<dbReference type="EMBL" id="JASJQH010000664">
    <property type="protein sequence ID" value="KAK9763346.1"/>
    <property type="molecule type" value="Genomic_DNA"/>
</dbReference>
<name>A0ABR2WPH2_9FUNG</name>
<evidence type="ECO:0008006" key="4">
    <source>
        <dbReference type="Google" id="ProtNLM"/>
    </source>
</evidence>
<feature type="transmembrane region" description="Helical" evidence="1">
    <location>
        <begin position="63"/>
        <end position="82"/>
    </location>
</feature>
<sequence length="114" mass="13066">MKLVVNSTYTPQPYSAPYTSFDRFYPFYLGEHSNIVCRRLHITGTGLVILVALAAIIKGDPKYLFACLLVGYTPAWIGHYFFEKNRPATFKHPFYSLLGDFKLFSEVLSGRRSF</sequence>
<protein>
    <recommendedName>
        <fullName evidence="4">DUF962 domain-containing protein</fullName>
    </recommendedName>
</protein>
<reference evidence="2 3" key="1">
    <citation type="submission" date="2023-04" db="EMBL/GenBank/DDBJ databases">
        <title>Genome of Basidiobolus ranarum AG-B5.</title>
        <authorList>
            <person name="Stajich J.E."/>
            <person name="Carter-House D."/>
            <person name="Gryganskyi A."/>
        </authorList>
    </citation>
    <scope>NUCLEOTIDE SEQUENCE [LARGE SCALE GENOMIC DNA]</scope>
    <source>
        <strain evidence="2 3">AG-B5</strain>
    </source>
</reference>
<organism evidence="2 3">
    <name type="scientific">Basidiobolus ranarum</name>
    <dbReference type="NCBI Taxonomy" id="34480"/>
    <lineage>
        <taxon>Eukaryota</taxon>
        <taxon>Fungi</taxon>
        <taxon>Fungi incertae sedis</taxon>
        <taxon>Zoopagomycota</taxon>
        <taxon>Entomophthoromycotina</taxon>
        <taxon>Basidiobolomycetes</taxon>
        <taxon>Basidiobolales</taxon>
        <taxon>Basidiobolaceae</taxon>
        <taxon>Basidiobolus</taxon>
    </lineage>
</organism>
<dbReference type="Pfam" id="PF06127">
    <property type="entry name" value="Mpo1-like"/>
    <property type="match status" value="1"/>
</dbReference>
<gene>
    <name evidence="2" type="ORF">K7432_010058</name>
</gene>
<dbReference type="InterPro" id="IPR009305">
    <property type="entry name" value="Mpo1-like"/>
</dbReference>
<keyword evidence="1" id="KW-1133">Transmembrane helix</keyword>
<evidence type="ECO:0000313" key="2">
    <source>
        <dbReference type="EMBL" id="KAK9763346.1"/>
    </source>
</evidence>
<proteinExistence type="predicted"/>
<dbReference type="PANTHER" id="PTHR34205:SF2">
    <property type="entry name" value="DUF962 DOMAIN-CONTAINING PROTEIN"/>
    <property type="match status" value="1"/>
</dbReference>
<dbReference type="Proteomes" id="UP001479436">
    <property type="component" value="Unassembled WGS sequence"/>
</dbReference>
<keyword evidence="1" id="KW-0812">Transmembrane</keyword>
<dbReference type="PANTHER" id="PTHR34205">
    <property type="entry name" value="TRANSMEMBRANE PROTEIN"/>
    <property type="match status" value="1"/>
</dbReference>
<keyword evidence="1" id="KW-0472">Membrane</keyword>
<feature type="transmembrane region" description="Helical" evidence="1">
    <location>
        <begin position="40"/>
        <end position="57"/>
    </location>
</feature>
<accession>A0ABR2WPH2</accession>
<keyword evidence="3" id="KW-1185">Reference proteome</keyword>
<evidence type="ECO:0000256" key="1">
    <source>
        <dbReference type="SAM" id="Phobius"/>
    </source>
</evidence>
<evidence type="ECO:0000313" key="3">
    <source>
        <dbReference type="Proteomes" id="UP001479436"/>
    </source>
</evidence>
<comment type="caution">
    <text evidence="2">The sequence shown here is derived from an EMBL/GenBank/DDBJ whole genome shotgun (WGS) entry which is preliminary data.</text>
</comment>